<keyword evidence="1 4" id="KW-0378">Hydrolase</keyword>
<dbReference type="InterPro" id="IPR002641">
    <property type="entry name" value="PNPLA_dom"/>
</dbReference>
<reference evidence="6 7" key="1">
    <citation type="submission" date="2016-11" db="EMBL/GenBank/DDBJ databases">
        <authorList>
            <person name="Manzoor S."/>
        </authorList>
    </citation>
    <scope>NUCLEOTIDE SEQUENCE [LARGE SCALE GENOMIC DNA]</scope>
    <source>
        <strain evidence="6">Clostridium ultunense strain Esp</strain>
    </source>
</reference>
<evidence type="ECO:0000313" key="6">
    <source>
        <dbReference type="EMBL" id="SHD78424.1"/>
    </source>
</evidence>
<dbReference type="CDD" id="cd07209">
    <property type="entry name" value="Pat_hypo_Ecoli_Z1214_like"/>
    <property type="match status" value="1"/>
</dbReference>
<dbReference type="GO" id="GO:0016042">
    <property type="term" value="P:lipid catabolic process"/>
    <property type="evidence" value="ECO:0007669"/>
    <property type="project" value="UniProtKB-UniRule"/>
</dbReference>
<dbReference type="InterPro" id="IPR016035">
    <property type="entry name" value="Acyl_Trfase/lysoPLipase"/>
</dbReference>
<dbReference type="Pfam" id="PF01734">
    <property type="entry name" value="Patatin"/>
    <property type="match status" value="1"/>
</dbReference>
<dbReference type="Gene3D" id="3.40.1090.10">
    <property type="entry name" value="Cytosolic phospholipase A2 catalytic domain"/>
    <property type="match status" value="2"/>
</dbReference>
<feature type="short sequence motif" description="GXGXXG" evidence="4">
    <location>
        <begin position="8"/>
        <end position="13"/>
    </location>
</feature>
<protein>
    <submittedName>
        <fullName evidence="6">Patatin</fullName>
    </submittedName>
</protein>
<sequence>MYGLVLEGGGAKGAYHIGVYKALIEEGIEVKGIAGTSVGALNGAMIAQSDFQRAYEIWHDISYSKIINASEEEVKRIKSGRLSKEDISLLVDNIRGFFVDKGLDITPLKNLLLELIDEEKIRNSGKDFGIVTVSLTDLKPLEIYIEDIPSGQLVEYLLASAYLPVFKSERIDGKRYIDGGIYNNLPVNLLKDKGYKDLIIVRTHAPGIVKKMNFDGLNIITISPKDNLGRVLDFDTETARYNIKLGYYDGLKALRGLKGHHYYIESINDEDYIIDYLLSLDEERIGKLKGIFKIEGTPDKRALFELIIPKLSTILGVEKGADYEGIFISLLDRLAEIYEIERFKIYTYQELLNLVKENLISQEYEKVGIIDRIIEKVDVLSLLTKREIIKEVGKIIL</sequence>
<dbReference type="PANTHER" id="PTHR14226">
    <property type="entry name" value="NEUROPATHY TARGET ESTERASE/SWISS CHEESE D.MELANOGASTER"/>
    <property type="match status" value="1"/>
</dbReference>
<dbReference type="AlphaFoldDB" id="A0A1M4PSD8"/>
<evidence type="ECO:0000256" key="1">
    <source>
        <dbReference type="ARBA" id="ARBA00022801"/>
    </source>
</evidence>
<feature type="domain" description="PNPLA" evidence="5">
    <location>
        <begin position="4"/>
        <end position="191"/>
    </location>
</feature>
<organism evidence="6 7">
    <name type="scientific">[Clostridium] ultunense Esp</name>
    <dbReference type="NCBI Taxonomy" id="1288971"/>
    <lineage>
        <taxon>Bacteria</taxon>
        <taxon>Bacillati</taxon>
        <taxon>Bacillota</taxon>
        <taxon>Tissierellia</taxon>
        <taxon>Tissierellales</taxon>
        <taxon>Tepidimicrobiaceae</taxon>
        <taxon>Schnuerera</taxon>
    </lineage>
</organism>
<dbReference type="PROSITE" id="PS51635">
    <property type="entry name" value="PNPLA"/>
    <property type="match status" value="1"/>
</dbReference>
<evidence type="ECO:0000256" key="2">
    <source>
        <dbReference type="ARBA" id="ARBA00022963"/>
    </source>
</evidence>
<accession>A0A1M4PSD8</accession>
<dbReference type="EMBL" id="LT669839">
    <property type="protein sequence ID" value="SHD78424.1"/>
    <property type="molecule type" value="Genomic_DNA"/>
</dbReference>
<evidence type="ECO:0000259" key="5">
    <source>
        <dbReference type="PROSITE" id="PS51635"/>
    </source>
</evidence>
<gene>
    <name evidence="6" type="ORF">CUESP1_3096</name>
</gene>
<feature type="active site" description="Proton acceptor" evidence="4">
    <location>
        <position position="178"/>
    </location>
</feature>
<dbReference type="OrthoDB" id="9770965at2"/>
<dbReference type="SUPFAM" id="SSF52151">
    <property type="entry name" value="FabD/lysophospholipase-like"/>
    <property type="match status" value="1"/>
</dbReference>
<dbReference type="RefSeq" id="WP_109840722.1">
    <property type="nucleotide sequence ID" value="NZ_LT669839.1"/>
</dbReference>
<dbReference type="GO" id="GO:0016787">
    <property type="term" value="F:hydrolase activity"/>
    <property type="evidence" value="ECO:0007669"/>
    <property type="project" value="UniProtKB-UniRule"/>
</dbReference>
<feature type="short sequence motif" description="DGA/G" evidence="4">
    <location>
        <begin position="178"/>
        <end position="180"/>
    </location>
</feature>
<evidence type="ECO:0000256" key="4">
    <source>
        <dbReference type="PROSITE-ProRule" id="PRU01161"/>
    </source>
</evidence>
<keyword evidence="2 4" id="KW-0442">Lipid degradation</keyword>
<keyword evidence="3 4" id="KW-0443">Lipid metabolism</keyword>
<dbReference type="InterPro" id="IPR050301">
    <property type="entry name" value="NTE"/>
</dbReference>
<dbReference type="Proteomes" id="UP000245423">
    <property type="component" value="Chromosome 1"/>
</dbReference>
<name>A0A1M4PSD8_9FIRM</name>
<proteinExistence type="predicted"/>
<evidence type="ECO:0000313" key="7">
    <source>
        <dbReference type="Proteomes" id="UP000245423"/>
    </source>
</evidence>
<keyword evidence="7" id="KW-1185">Reference proteome</keyword>
<feature type="active site" description="Nucleophile" evidence="4">
    <location>
        <position position="37"/>
    </location>
</feature>
<evidence type="ECO:0000256" key="3">
    <source>
        <dbReference type="ARBA" id="ARBA00023098"/>
    </source>
</evidence>
<feature type="short sequence motif" description="GXSXG" evidence="4">
    <location>
        <begin position="35"/>
        <end position="39"/>
    </location>
</feature>
<dbReference type="PANTHER" id="PTHR14226:SF29">
    <property type="entry name" value="NEUROPATHY TARGET ESTERASE SWS"/>
    <property type="match status" value="1"/>
</dbReference>